<evidence type="ECO:0000313" key="2">
    <source>
        <dbReference type="Proteomes" id="UP000654452"/>
    </source>
</evidence>
<proteinExistence type="predicted"/>
<dbReference type="RefSeq" id="WP_200483926.1">
    <property type="nucleotide sequence ID" value="NZ_JAEPIV010000001.1"/>
</dbReference>
<evidence type="ECO:0000313" key="1">
    <source>
        <dbReference type="EMBL" id="MBK4717560.1"/>
    </source>
</evidence>
<dbReference type="Proteomes" id="UP000654452">
    <property type="component" value="Unassembled WGS sequence"/>
</dbReference>
<organism evidence="1 2">
    <name type="scientific">Azospirillum aestuarii</name>
    <dbReference type="NCBI Taxonomy" id="2802052"/>
    <lineage>
        <taxon>Bacteria</taxon>
        <taxon>Pseudomonadati</taxon>
        <taxon>Pseudomonadota</taxon>
        <taxon>Alphaproteobacteria</taxon>
        <taxon>Rhodospirillales</taxon>
        <taxon>Azospirillaceae</taxon>
        <taxon>Azospirillum</taxon>
    </lineage>
</organism>
<comment type="caution">
    <text evidence="1">The sequence shown here is derived from an EMBL/GenBank/DDBJ whole genome shotgun (WGS) entry which is preliminary data.</text>
</comment>
<accession>A0ABS1HRW7</accession>
<gene>
    <name evidence="1" type="ORF">JJL56_01625</name>
</gene>
<protein>
    <submittedName>
        <fullName evidence="1">Uncharacterized protein</fullName>
    </submittedName>
</protein>
<dbReference type="EMBL" id="JAEPIV010000001">
    <property type="protein sequence ID" value="MBK4717560.1"/>
    <property type="molecule type" value="Genomic_DNA"/>
</dbReference>
<reference evidence="1 2" key="1">
    <citation type="submission" date="2021-01" db="EMBL/GenBank/DDBJ databases">
        <title>Azospirillum sp. YIM DDC1 draft genome.</title>
        <authorList>
            <person name="Wang Y.-X."/>
        </authorList>
    </citation>
    <scope>NUCLEOTIDE SEQUENCE [LARGE SCALE GENOMIC DNA]</scope>
    <source>
        <strain evidence="1 2">YIM DDC1</strain>
    </source>
</reference>
<keyword evidence="2" id="KW-1185">Reference proteome</keyword>
<sequence>METPLESASVAARAALVILETLPSRMETPRSIPILMEACNILCSAIRVLDEGNATEGTLPLVAHIILQAARALEVNEPPMNIPVEDRRLAVVLLWAQARKIMDLHAEGVP</sequence>
<name>A0ABS1HRW7_9PROT</name>